<dbReference type="Gene3D" id="3.40.630.30">
    <property type="match status" value="1"/>
</dbReference>
<dbReference type="AlphaFoldDB" id="A0A1T4MZ89"/>
<evidence type="ECO:0000313" key="3">
    <source>
        <dbReference type="Proteomes" id="UP000189941"/>
    </source>
</evidence>
<dbReference type="InterPro" id="IPR000182">
    <property type="entry name" value="GNAT_dom"/>
</dbReference>
<protein>
    <submittedName>
        <fullName evidence="2">Acetyltransferases</fullName>
    </submittedName>
</protein>
<dbReference type="STRING" id="1121925.SAMN02746011_01589"/>
<proteinExistence type="predicted"/>
<sequence length="210" mass="24542">MQLTIRKIEDRDIPEMINLVHEAWFDGFYEKEEFEKAAAAISLNKALYNSSTGRVAEVDGQILGMILCKIIKDDPKFRKFQTNTIENLIELSKHGEEQEINRLIKTFEAEKSIYNQFLDEVDTDYDASIEYIAVSSKSRGHGLGKSLIYEAIKDFKNEDCQNLYLFTDSDCNYRFYDYLDFEQVTSDTIQIPTKNGSRAREEFMYAYQFM</sequence>
<organism evidence="2 3">
    <name type="scientific">Globicatella sulfidifaciens DSM 15739</name>
    <dbReference type="NCBI Taxonomy" id="1121925"/>
    <lineage>
        <taxon>Bacteria</taxon>
        <taxon>Bacillati</taxon>
        <taxon>Bacillota</taxon>
        <taxon>Bacilli</taxon>
        <taxon>Lactobacillales</taxon>
        <taxon>Aerococcaceae</taxon>
        <taxon>Globicatella</taxon>
    </lineage>
</organism>
<keyword evidence="3" id="KW-1185">Reference proteome</keyword>
<dbReference type="OrthoDB" id="2243440at2"/>
<dbReference type="EMBL" id="FUWO01000015">
    <property type="protein sequence ID" value="SJZ72085.1"/>
    <property type="molecule type" value="Genomic_DNA"/>
</dbReference>
<dbReference type="Proteomes" id="UP000189941">
    <property type="component" value="Unassembled WGS sequence"/>
</dbReference>
<dbReference type="GO" id="GO:0016747">
    <property type="term" value="F:acyltransferase activity, transferring groups other than amino-acyl groups"/>
    <property type="evidence" value="ECO:0007669"/>
    <property type="project" value="InterPro"/>
</dbReference>
<dbReference type="PROSITE" id="PS51186">
    <property type="entry name" value="GNAT"/>
    <property type="match status" value="1"/>
</dbReference>
<dbReference type="InterPro" id="IPR016181">
    <property type="entry name" value="Acyl_CoA_acyltransferase"/>
</dbReference>
<evidence type="ECO:0000259" key="1">
    <source>
        <dbReference type="PROSITE" id="PS51186"/>
    </source>
</evidence>
<keyword evidence="2" id="KW-0808">Transferase</keyword>
<dbReference type="SUPFAM" id="SSF55729">
    <property type="entry name" value="Acyl-CoA N-acyltransferases (Nat)"/>
    <property type="match status" value="1"/>
</dbReference>
<feature type="domain" description="N-acetyltransferase" evidence="1">
    <location>
        <begin position="3"/>
        <end position="210"/>
    </location>
</feature>
<dbReference type="RefSeq" id="WP_078756299.1">
    <property type="nucleotide sequence ID" value="NZ_FUWO01000015.1"/>
</dbReference>
<dbReference type="CDD" id="cd04301">
    <property type="entry name" value="NAT_SF"/>
    <property type="match status" value="1"/>
</dbReference>
<evidence type="ECO:0000313" key="2">
    <source>
        <dbReference type="EMBL" id="SJZ72085.1"/>
    </source>
</evidence>
<accession>A0A1T4MZ89</accession>
<gene>
    <name evidence="2" type="ORF">SAMN02746011_01589</name>
</gene>
<reference evidence="3" key="1">
    <citation type="submission" date="2017-02" db="EMBL/GenBank/DDBJ databases">
        <authorList>
            <person name="Varghese N."/>
            <person name="Submissions S."/>
        </authorList>
    </citation>
    <scope>NUCLEOTIDE SEQUENCE [LARGE SCALE GENOMIC DNA]</scope>
    <source>
        <strain evidence="3">DSM 15739</strain>
    </source>
</reference>
<name>A0A1T4MZ89_9LACT</name>
<dbReference type="Pfam" id="PF00583">
    <property type="entry name" value="Acetyltransf_1"/>
    <property type="match status" value="1"/>
</dbReference>